<sequence>MPTWTNMYQPHHSQQNHAVYAKDGLNDHHRPGTGCDYNHYMDQDFDNQGGDHSPWHPDQLLYNNQWKDASLVASTPQSPGWDPGEGSESLVLTRQQIREHNKEVGWQQWVTLKGIVYHTTGFRDHFISYNKKKAAEKQVLDQHGTSSETPYENNLNADDTRVLVGGQCGALKENGLNAGEKQALDQYGTPLGIPHDNNSNAVKQALDQSGALHVDSSNTCEKQALNHCGPLHGINSEAVKRQSENQCDESLENKSILTANADTLRQACDRLLRENAAEFNLKDIAAAVDSSNCTNVNTNMSDTDDEDDDSDESEEEEDFLWQYDVIGALRKSGLSMSEIEQEIAPFKIGTLNSLTVPLWKYWESIRADVIAVHDDITIRPSEEVSDYEREYLSLLQQWLRKYRYMDPEEKHPGGDGNARSFFLTRDPDTLRGWIRTLPPVDTELPESGAWESHEASLLSPLPDTHNVFAASLRSHHSDHKLLSHEIHGDVAWRELPSDVVMDDVMTEDQRVVHEAREKRGDSFRDPERMRKRRMRLGAYFTKKYHFSPEKMVHFLQWADVMDRNEQDLVDLCPSDDNDVAHESETDL</sequence>
<dbReference type="Proteomes" id="UP001374579">
    <property type="component" value="Unassembled WGS sequence"/>
</dbReference>
<feature type="region of interest" description="Disordered" evidence="1">
    <location>
        <begin position="295"/>
        <end position="317"/>
    </location>
</feature>
<evidence type="ECO:0000313" key="3">
    <source>
        <dbReference type="Proteomes" id="UP001374579"/>
    </source>
</evidence>
<accession>A0AAN9BDX8</accession>
<organism evidence="2 3">
    <name type="scientific">Littorina saxatilis</name>
    <dbReference type="NCBI Taxonomy" id="31220"/>
    <lineage>
        <taxon>Eukaryota</taxon>
        <taxon>Metazoa</taxon>
        <taxon>Spiralia</taxon>
        <taxon>Lophotrochozoa</taxon>
        <taxon>Mollusca</taxon>
        <taxon>Gastropoda</taxon>
        <taxon>Caenogastropoda</taxon>
        <taxon>Littorinimorpha</taxon>
        <taxon>Littorinoidea</taxon>
        <taxon>Littorinidae</taxon>
        <taxon>Littorina</taxon>
    </lineage>
</organism>
<dbReference type="EMBL" id="JBAMIC010000008">
    <property type="protein sequence ID" value="KAK7103692.1"/>
    <property type="molecule type" value="Genomic_DNA"/>
</dbReference>
<feature type="compositionally biased region" description="Acidic residues" evidence="1">
    <location>
        <begin position="302"/>
        <end position="317"/>
    </location>
</feature>
<evidence type="ECO:0000313" key="2">
    <source>
        <dbReference type="EMBL" id="KAK7103692.1"/>
    </source>
</evidence>
<comment type="caution">
    <text evidence="2">The sequence shown here is derived from an EMBL/GenBank/DDBJ whole genome shotgun (WGS) entry which is preliminary data.</text>
</comment>
<evidence type="ECO:0000256" key="1">
    <source>
        <dbReference type="SAM" id="MobiDB-lite"/>
    </source>
</evidence>
<reference evidence="2 3" key="1">
    <citation type="submission" date="2024-02" db="EMBL/GenBank/DDBJ databases">
        <title>Chromosome-scale genome assembly of the rough periwinkle Littorina saxatilis.</title>
        <authorList>
            <person name="De Jode A."/>
            <person name="Faria R."/>
            <person name="Formenti G."/>
            <person name="Sims Y."/>
            <person name="Smith T.P."/>
            <person name="Tracey A."/>
            <person name="Wood J.M.D."/>
            <person name="Zagrodzka Z.B."/>
            <person name="Johannesson K."/>
            <person name="Butlin R.K."/>
            <person name="Leder E.H."/>
        </authorList>
    </citation>
    <scope>NUCLEOTIDE SEQUENCE [LARGE SCALE GENOMIC DNA]</scope>
    <source>
        <strain evidence="2">Snail1</strain>
        <tissue evidence="2">Muscle</tissue>
    </source>
</reference>
<gene>
    <name evidence="2" type="ORF">V1264_018541</name>
</gene>
<proteinExistence type="predicted"/>
<dbReference type="AlphaFoldDB" id="A0AAN9BDX8"/>
<protein>
    <submittedName>
        <fullName evidence="2">Uncharacterized protein</fullName>
    </submittedName>
</protein>
<keyword evidence="3" id="KW-1185">Reference proteome</keyword>
<name>A0AAN9BDX8_9CAEN</name>